<organism evidence="1 2">
    <name type="scientific">Shimazuella alba</name>
    <dbReference type="NCBI Taxonomy" id="2690964"/>
    <lineage>
        <taxon>Bacteria</taxon>
        <taxon>Bacillati</taxon>
        <taxon>Bacillota</taxon>
        <taxon>Bacilli</taxon>
        <taxon>Bacillales</taxon>
        <taxon>Thermoactinomycetaceae</taxon>
        <taxon>Shimazuella</taxon>
    </lineage>
</organism>
<dbReference type="EMBL" id="WUUL01000001">
    <property type="protein sequence ID" value="MXQ52619.1"/>
    <property type="molecule type" value="Genomic_DNA"/>
</dbReference>
<keyword evidence="2" id="KW-1185">Reference proteome</keyword>
<evidence type="ECO:0000313" key="1">
    <source>
        <dbReference type="EMBL" id="MXQ52619.1"/>
    </source>
</evidence>
<protein>
    <recommendedName>
        <fullName evidence="3">Transposase DDE domain-containing protein</fullName>
    </recommendedName>
</protein>
<proteinExistence type="predicted"/>
<gene>
    <name evidence="1" type="ORF">GSM42_02400</name>
</gene>
<comment type="caution">
    <text evidence="1">The sequence shown here is derived from an EMBL/GenBank/DDBJ whole genome shotgun (WGS) entry which is preliminary data.</text>
</comment>
<dbReference type="Proteomes" id="UP000430692">
    <property type="component" value="Unassembled WGS sequence"/>
</dbReference>
<evidence type="ECO:0008006" key="3">
    <source>
        <dbReference type="Google" id="ProtNLM"/>
    </source>
</evidence>
<name>A0A6I4VLX2_9BACL</name>
<evidence type="ECO:0000313" key="2">
    <source>
        <dbReference type="Proteomes" id="UP000430692"/>
    </source>
</evidence>
<dbReference type="AlphaFoldDB" id="A0A6I4VLX2"/>
<sequence length="64" mass="7505">MGYFSLDNLKLIDQQKAFYLSRLPLKNRIYQKNPAPEFLRNGAIKKKQSTPFVKWCRSSCDNPP</sequence>
<accession>A0A6I4VLX2</accession>
<dbReference type="RefSeq" id="WP_160799623.1">
    <property type="nucleotide sequence ID" value="NZ_WUUL01000001.1"/>
</dbReference>
<reference evidence="1 2" key="1">
    <citation type="submission" date="2019-12" db="EMBL/GenBank/DDBJ databases">
        <title>Whole-genome analyses of novel actinobacteria.</title>
        <authorList>
            <person name="Sahin N."/>
            <person name="Saygin H."/>
        </authorList>
    </citation>
    <scope>NUCLEOTIDE SEQUENCE [LARGE SCALE GENOMIC DNA]</scope>
    <source>
        <strain evidence="1 2">KC615</strain>
    </source>
</reference>